<keyword evidence="1" id="KW-0805">Transcription regulation</keyword>
<dbReference type="InterPro" id="IPR000551">
    <property type="entry name" value="MerR-type_HTH_dom"/>
</dbReference>
<dbReference type="InterPro" id="IPR047057">
    <property type="entry name" value="MerR_fam"/>
</dbReference>
<dbReference type="InParanoid" id="M1ZA83"/>
<dbReference type="SMART" id="SM00422">
    <property type="entry name" value="HTH_MERR"/>
    <property type="match status" value="1"/>
</dbReference>
<accession>M1ZA83</accession>
<keyword evidence="6" id="KW-1185">Reference proteome</keyword>
<evidence type="ECO:0000259" key="4">
    <source>
        <dbReference type="PROSITE" id="PS50937"/>
    </source>
</evidence>
<dbReference type="Pfam" id="PF09278">
    <property type="entry name" value="MerR-DNA-bind"/>
    <property type="match status" value="1"/>
</dbReference>
<dbReference type="GO" id="GO:0003677">
    <property type="term" value="F:DNA binding"/>
    <property type="evidence" value="ECO:0007669"/>
    <property type="project" value="UniProtKB-KW"/>
</dbReference>
<name>M1ZA83_NITG3</name>
<protein>
    <submittedName>
        <fullName evidence="5">Transcriptional regulator, MerR family</fullName>
    </submittedName>
</protein>
<dbReference type="SUPFAM" id="SSF46955">
    <property type="entry name" value="Putative DNA-binding domain"/>
    <property type="match status" value="1"/>
</dbReference>
<keyword evidence="2" id="KW-0238">DNA-binding</keyword>
<dbReference type="Proteomes" id="UP000011704">
    <property type="component" value="Unassembled WGS sequence"/>
</dbReference>
<dbReference type="EMBL" id="CAQJ01000028">
    <property type="protein sequence ID" value="CCQ90132.1"/>
    <property type="molecule type" value="Genomic_DNA"/>
</dbReference>
<dbReference type="FunCoup" id="M1ZA83">
    <property type="interactions" value="120"/>
</dbReference>
<dbReference type="PANTHER" id="PTHR30204">
    <property type="entry name" value="REDOX-CYCLING DRUG-SENSING TRANSCRIPTIONAL ACTIVATOR SOXR"/>
    <property type="match status" value="1"/>
</dbReference>
<dbReference type="Gene3D" id="1.10.1660.10">
    <property type="match status" value="1"/>
</dbReference>
<evidence type="ECO:0000256" key="2">
    <source>
        <dbReference type="ARBA" id="ARBA00023125"/>
    </source>
</evidence>
<feature type="domain" description="HTH merR-type" evidence="4">
    <location>
        <begin position="1"/>
        <end position="73"/>
    </location>
</feature>
<gene>
    <name evidence="5" type="ORF">NITGR_250045</name>
</gene>
<evidence type="ECO:0000256" key="3">
    <source>
        <dbReference type="ARBA" id="ARBA00023163"/>
    </source>
</evidence>
<evidence type="ECO:0000256" key="1">
    <source>
        <dbReference type="ARBA" id="ARBA00023015"/>
    </source>
</evidence>
<dbReference type="PROSITE" id="PS00552">
    <property type="entry name" value="HTH_MERR_1"/>
    <property type="match status" value="1"/>
</dbReference>
<organism evidence="5 6">
    <name type="scientific">Nitrospina gracilis (strain 3/211)</name>
    <dbReference type="NCBI Taxonomy" id="1266370"/>
    <lineage>
        <taxon>Bacteria</taxon>
        <taxon>Pseudomonadati</taxon>
        <taxon>Nitrospinota/Tectimicrobiota group</taxon>
        <taxon>Nitrospinota</taxon>
        <taxon>Nitrospinia</taxon>
        <taxon>Nitrospinales</taxon>
        <taxon>Nitrospinaceae</taxon>
        <taxon>Nitrospina</taxon>
    </lineage>
</organism>
<keyword evidence="3" id="KW-0804">Transcription</keyword>
<evidence type="ECO:0000313" key="6">
    <source>
        <dbReference type="Proteomes" id="UP000011704"/>
    </source>
</evidence>
<dbReference type="STRING" id="1266370.NITGR_250045"/>
<dbReference type="HOGENOM" id="CLU_060077_2_0_0"/>
<dbReference type="Pfam" id="PF00376">
    <property type="entry name" value="MerR"/>
    <property type="match status" value="1"/>
</dbReference>
<dbReference type="RefSeq" id="WP_005007352.1">
    <property type="nucleotide sequence ID" value="NZ_HG422173.1"/>
</dbReference>
<dbReference type="PANTHER" id="PTHR30204:SF92">
    <property type="entry name" value="HTH-TYPE TRANSCRIPTIONAL REGULATOR ZNTR"/>
    <property type="match status" value="1"/>
</dbReference>
<dbReference type="PROSITE" id="PS50937">
    <property type="entry name" value="HTH_MERR_2"/>
    <property type="match status" value="1"/>
</dbReference>
<dbReference type="GO" id="GO:0003700">
    <property type="term" value="F:DNA-binding transcription factor activity"/>
    <property type="evidence" value="ECO:0007669"/>
    <property type="project" value="InterPro"/>
</dbReference>
<dbReference type="InterPro" id="IPR009061">
    <property type="entry name" value="DNA-bd_dom_put_sf"/>
</dbReference>
<dbReference type="PRINTS" id="PR00040">
    <property type="entry name" value="HTHMERR"/>
</dbReference>
<sequence>MADPMTIGGLSKQTDCNIETIRYYEKIGMLPTPRRTEGGHRVYNETHARRLQFIRRARALGFPLDEVRKLLALSEDKPKSCGKVKTLAEGHLEDIQSRIRDLKAMEKVLKQLVSQCTGRTAPDCPIIDSLQN</sequence>
<dbReference type="CDD" id="cd04785">
    <property type="entry name" value="HTH_CadR-PbrR-like"/>
    <property type="match status" value="1"/>
</dbReference>
<proteinExistence type="predicted"/>
<evidence type="ECO:0000313" key="5">
    <source>
        <dbReference type="EMBL" id="CCQ90132.1"/>
    </source>
</evidence>
<dbReference type="InterPro" id="IPR015358">
    <property type="entry name" value="Tscrpt_reg_MerR_DNA-bd"/>
</dbReference>
<dbReference type="AlphaFoldDB" id="M1ZA83"/>
<comment type="caution">
    <text evidence="5">The sequence shown here is derived from an EMBL/GenBank/DDBJ whole genome shotgun (WGS) entry which is preliminary data.</text>
</comment>
<dbReference type="OrthoDB" id="9808480at2"/>
<reference evidence="5 6" key="1">
    <citation type="journal article" date="2013" name="Front. Microbiol.">
        <title>The genome of Nitrospina gracilis illuminates the metabolism and evolution of the major marine nitrite oxidizer.</title>
        <authorList>
            <person name="Luecker S."/>
            <person name="Nowka B."/>
            <person name="Rattei T."/>
            <person name="Spieck E."/>
            <person name="and Daims H."/>
        </authorList>
    </citation>
    <scope>NUCLEOTIDE SEQUENCE [LARGE SCALE GENOMIC DNA]</scope>
    <source>
        <strain evidence="5 6">3/211</strain>
    </source>
</reference>